<dbReference type="GO" id="GO:0008270">
    <property type="term" value="F:zinc ion binding"/>
    <property type="evidence" value="ECO:0007669"/>
    <property type="project" value="InterPro"/>
</dbReference>
<evidence type="ECO:0000256" key="2">
    <source>
        <dbReference type="ARBA" id="ARBA00018391"/>
    </source>
</evidence>
<dbReference type="InterPro" id="IPR001531">
    <property type="entry name" value="Zn_PLipaseC"/>
</dbReference>
<dbReference type="CDD" id="cd11009">
    <property type="entry name" value="Zn_dep_PLPC"/>
    <property type="match status" value="1"/>
</dbReference>
<comment type="caution">
    <text evidence="10">The sequence shown here is derived from an EMBL/GenBank/DDBJ whole genome shotgun (WGS) entry which is preliminary data.</text>
</comment>
<proteinExistence type="predicted"/>
<evidence type="ECO:0000256" key="4">
    <source>
        <dbReference type="ARBA" id="ARBA00022723"/>
    </source>
</evidence>
<dbReference type="OrthoDB" id="1677163at2"/>
<accession>A0A1V4IHT8</accession>
<dbReference type="Gene3D" id="1.10.575.10">
    <property type="entry name" value="P1 Nuclease"/>
    <property type="match status" value="1"/>
</dbReference>
<protein>
    <recommendedName>
        <fullName evidence="2">Phospholipase C</fullName>
        <ecNumber evidence="1">3.1.4.3</ecNumber>
    </recommendedName>
    <alternativeName>
        <fullName evidence="8">Phosphatidylcholine cholinephosphohydrolase</fullName>
    </alternativeName>
</protein>
<sequence>MVRNRLENTYGKTMQGLMFAVNPLKKMVLKTHCTVHKYINIRAIEILANEGYLDVYKFYRDNIVQLNLGVTWADQDFKSTNHFYHYKKNKGLYGFSDAYTECRRYYDKAKCLYIKNDIEKSIFYFGASCHLVQDVTVPQHVNNRLLNSHRDFEVWIISKLLSDYSFRIDRGIKRYDTIKQYFDGSSSLANETYMKFSKIEDRDKKYKEIAQIILKEAQITTAGFMLDFYEHIVIKR</sequence>
<organism evidence="10 11">
    <name type="scientific">Clostridium oryzae</name>
    <dbReference type="NCBI Taxonomy" id="1450648"/>
    <lineage>
        <taxon>Bacteria</taxon>
        <taxon>Bacillati</taxon>
        <taxon>Bacillota</taxon>
        <taxon>Clostridia</taxon>
        <taxon>Eubacteriales</taxon>
        <taxon>Clostridiaceae</taxon>
        <taxon>Clostridium</taxon>
    </lineage>
</organism>
<dbReference type="GO" id="GO:0034480">
    <property type="term" value="F:phosphatidylcholine phospholipase C activity"/>
    <property type="evidence" value="ECO:0007669"/>
    <property type="project" value="UniProtKB-EC"/>
</dbReference>
<dbReference type="Proteomes" id="UP000190080">
    <property type="component" value="Unassembled WGS sequence"/>
</dbReference>
<keyword evidence="6" id="KW-0378">Hydrolase</keyword>
<feature type="domain" description="Zn-dependent PLC" evidence="9">
    <location>
        <begin position="23"/>
        <end position="236"/>
    </location>
</feature>
<reference evidence="10 11" key="1">
    <citation type="submission" date="2017-03" db="EMBL/GenBank/DDBJ databases">
        <title>Genome sequence of Clostridium oryzae DSM 28571.</title>
        <authorList>
            <person name="Poehlein A."/>
            <person name="Daniel R."/>
        </authorList>
    </citation>
    <scope>NUCLEOTIDE SEQUENCE [LARGE SCALE GENOMIC DNA]</scope>
    <source>
        <strain evidence="10 11">DSM 28571</strain>
    </source>
</reference>
<keyword evidence="7" id="KW-0862">Zinc</keyword>
<dbReference type="Pfam" id="PF00882">
    <property type="entry name" value="Zn_dep_PLPC"/>
    <property type="match status" value="1"/>
</dbReference>
<evidence type="ECO:0000256" key="7">
    <source>
        <dbReference type="ARBA" id="ARBA00022833"/>
    </source>
</evidence>
<evidence type="ECO:0000259" key="9">
    <source>
        <dbReference type="PROSITE" id="PS51346"/>
    </source>
</evidence>
<dbReference type="SMART" id="SM00770">
    <property type="entry name" value="Zn_dep_PLPC"/>
    <property type="match status" value="1"/>
</dbReference>
<dbReference type="InterPro" id="IPR008947">
    <property type="entry name" value="PLipase_C/P1_nuclease_dom_sf"/>
</dbReference>
<evidence type="ECO:0000256" key="5">
    <source>
        <dbReference type="ARBA" id="ARBA00022729"/>
    </source>
</evidence>
<dbReference type="EC" id="3.1.4.3" evidence="1"/>
<evidence type="ECO:0000313" key="10">
    <source>
        <dbReference type="EMBL" id="OPJ59571.1"/>
    </source>
</evidence>
<keyword evidence="5" id="KW-0732">Signal</keyword>
<dbReference type="AlphaFoldDB" id="A0A1V4IHT8"/>
<dbReference type="PROSITE" id="PS51346">
    <property type="entry name" value="PROKAR_ZN_DEPEND_PLPC_2"/>
    <property type="match status" value="1"/>
</dbReference>
<evidence type="ECO:0000256" key="1">
    <source>
        <dbReference type="ARBA" id="ARBA00012018"/>
    </source>
</evidence>
<dbReference type="InterPro" id="IPR029002">
    <property type="entry name" value="PLPC/GPLD1"/>
</dbReference>
<evidence type="ECO:0000256" key="3">
    <source>
        <dbReference type="ARBA" id="ARBA00022525"/>
    </source>
</evidence>
<dbReference type="STRING" id="1450648.CLORY_32180"/>
<evidence type="ECO:0000313" key="11">
    <source>
        <dbReference type="Proteomes" id="UP000190080"/>
    </source>
</evidence>
<keyword evidence="4" id="KW-0479">Metal-binding</keyword>
<name>A0A1V4IHT8_9CLOT</name>
<dbReference type="EMBL" id="MZGV01000042">
    <property type="protein sequence ID" value="OPJ59571.1"/>
    <property type="molecule type" value="Genomic_DNA"/>
</dbReference>
<evidence type="ECO:0000256" key="6">
    <source>
        <dbReference type="ARBA" id="ARBA00022801"/>
    </source>
</evidence>
<gene>
    <name evidence="10" type="ORF">CLORY_32180</name>
</gene>
<dbReference type="SUPFAM" id="SSF48537">
    <property type="entry name" value="Phospholipase C/P1 nuclease"/>
    <property type="match status" value="1"/>
</dbReference>
<keyword evidence="3" id="KW-0964">Secreted</keyword>
<keyword evidence="11" id="KW-1185">Reference proteome</keyword>
<evidence type="ECO:0000256" key="8">
    <source>
        <dbReference type="ARBA" id="ARBA00031285"/>
    </source>
</evidence>